<comment type="function">
    <text evidence="2 7">Hydrolysis of 6-phosphogluconolactone to 6-phosphogluconate.</text>
</comment>
<gene>
    <name evidence="7" type="primary">pgl</name>
    <name evidence="9" type="ORF">SAMN05216302_101058</name>
</gene>
<organism evidence="9 10">
    <name type="scientific">Nitrosomonas aestuarii</name>
    <dbReference type="NCBI Taxonomy" id="52441"/>
    <lineage>
        <taxon>Bacteria</taxon>
        <taxon>Pseudomonadati</taxon>
        <taxon>Pseudomonadota</taxon>
        <taxon>Betaproteobacteria</taxon>
        <taxon>Nitrosomonadales</taxon>
        <taxon>Nitrosomonadaceae</taxon>
        <taxon>Nitrosomonas</taxon>
    </lineage>
</organism>
<keyword evidence="7" id="KW-0378">Hydrolase</keyword>
<accession>A0A1I4AVP2</accession>
<dbReference type="Proteomes" id="UP000199533">
    <property type="component" value="Unassembled WGS sequence"/>
</dbReference>
<evidence type="ECO:0000256" key="1">
    <source>
        <dbReference type="ARBA" id="ARBA00000832"/>
    </source>
</evidence>
<dbReference type="InterPro" id="IPR006148">
    <property type="entry name" value="Glc/Gal-6P_isomerase"/>
</dbReference>
<dbReference type="InterPro" id="IPR037171">
    <property type="entry name" value="NagB/RpiA_transferase-like"/>
</dbReference>
<dbReference type="OrthoDB" id="9810967at2"/>
<sequence length="234" mass="26150">MERNYCTDIEELAYSFADYAAAVLSNALKSQKAVSLVVPGGNTPRFYLPALAAKSLPWNRITVTLSDERWVDTKSEGSNEYLVRKYLLAHLPEHVEDQAQFIGLKTRHDTPAEAIPEIQQRLKQIPQPFTLTVLGLGEDGHIASLFPGLKLHEKYEERNEQLSFAVYPPLAPSSRVSLSLEALASSGHVILVVTGKNKRHLLDNLTEHPDPKIPLVWLLQHTQAPVVVFETDQP</sequence>
<dbReference type="STRING" id="52441.SAMN05216302_101058"/>
<evidence type="ECO:0000256" key="6">
    <source>
        <dbReference type="ARBA" id="ARBA00020337"/>
    </source>
</evidence>
<dbReference type="NCBIfam" id="TIGR01198">
    <property type="entry name" value="pgl"/>
    <property type="match status" value="1"/>
</dbReference>
<reference evidence="10" key="1">
    <citation type="submission" date="2016-10" db="EMBL/GenBank/DDBJ databases">
        <authorList>
            <person name="Varghese N."/>
            <person name="Submissions S."/>
        </authorList>
    </citation>
    <scope>NUCLEOTIDE SEQUENCE [LARGE SCALE GENOMIC DNA]</scope>
    <source>
        <strain evidence="10">Nm69</strain>
    </source>
</reference>
<comment type="catalytic activity">
    <reaction evidence="1 7">
        <text>6-phospho-D-glucono-1,5-lactone + H2O = 6-phospho-D-gluconate + H(+)</text>
        <dbReference type="Rhea" id="RHEA:12556"/>
        <dbReference type="ChEBI" id="CHEBI:15377"/>
        <dbReference type="ChEBI" id="CHEBI:15378"/>
        <dbReference type="ChEBI" id="CHEBI:57955"/>
        <dbReference type="ChEBI" id="CHEBI:58759"/>
        <dbReference type="EC" id="3.1.1.31"/>
    </reaction>
</comment>
<comment type="similarity">
    <text evidence="4 7">Belongs to the glucosamine/galactosamine-6-phosphate isomerase family. 6-phosphogluconolactonase subfamily.</text>
</comment>
<evidence type="ECO:0000256" key="7">
    <source>
        <dbReference type="RuleBase" id="RU365095"/>
    </source>
</evidence>
<dbReference type="EMBL" id="FOSP01000010">
    <property type="protein sequence ID" value="SFK60535.1"/>
    <property type="molecule type" value="Genomic_DNA"/>
</dbReference>
<dbReference type="InterPro" id="IPR005900">
    <property type="entry name" value="6-phosphogluconolactonase_DevB"/>
</dbReference>
<evidence type="ECO:0000256" key="4">
    <source>
        <dbReference type="ARBA" id="ARBA00010662"/>
    </source>
</evidence>
<dbReference type="AlphaFoldDB" id="A0A1I4AVP2"/>
<protein>
    <recommendedName>
        <fullName evidence="6 7">6-phosphogluconolactonase</fullName>
        <shortName evidence="7">6PGL</shortName>
        <ecNumber evidence="5 7">3.1.1.31</ecNumber>
    </recommendedName>
</protein>
<dbReference type="GO" id="GO:0005975">
    <property type="term" value="P:carbohydrate metabolic process"/>
    <property type="evidence" value="ECO:0007669"/>
    <property type="project" value="UniProtKB-UniRule"/>
</dbReference>
<dbReference type="InterPro" id="IPR039104">
    <property type="entry name" value="6PGL"/>
</dbReference>
<dbReference type="PANTHER" id="PTHR11054">
    <property type="entry name" value="6-PHOSPHOGLUCONOLACTONASE"/>
    <property type="match status" value="1"/>
</dbReference>
<dbReference type="EC" id="3.1.1.31" evidence="5 7"/>
<evidence type="ECO:0000313" key="9">
    <source>
        <dbReference type="EMBL" id="SFK60535.1"/>
    </source>
</evidence>
<dbReference type="PANTHER" id="PTHR11054:SF0">
    <property type="entry name" value="6-PHOSPHOGLUCONOLACTONASE"/>
    <property type="match status" value="1"/>
</dbReference>
<dbReference type="CDD" id="cd01400">
    <property type="entry name" value="6PGL"/>
    <property type="match status" value="1"/>
</dbReference>
<dbReference type="UniPathway" id="UPA00115">
    <property type="reaction ID" value="UER00409"/>
</dbReference>
<dbReference type="GO" id="GO:0006098">
    <property type="term" value="P:pentose-phosphate shunt"/>
    <property type="evidence" value="ECO:0007669"/>
    <property type="project" value="UniProtKB-UniPathway"/>
</dbReference>
<dbReference type="RefSeq" id="WP_090698926.1">
    <property type="nucleotide sequence ID" value="NZ_FOSP01000010.1"/>
</dbReference>
<dbReference type="GO" id="GO:0017057">
    <property type="term" value="F:6-phosphogluconolactonase activity"/>
    <property type="evidence" value="ECO:0007669"/>
    <property type="project" value="UniProtKB-UniRule"/>
</dbReference>
<evidence type="ECO:0000313" key="10">
    <source>
        <dbReference type="Proteomes" id="UP000199533"/>
    </source>
</evidence>
<evidence type="ECO:0000259" key="8">
    <source>
        <dbReference type="Pfam" id="PF01182"/>
    </source>
</evidence>
<name>A0A1I4AVP2_9PROT</name>
<keyword evidence="10" id="KW-1185">Reference proteome</keyword>
<proteinExistence type="inferred from homology"/>
<dbReference type="Gene3D" id="3.40.50.1360">
    <property type="match status" value="1"/>
</dbReference>
<comment type="pathway">
    <text evidence="3 7">Carbohydrate degradation; pentose phosphate pathway; D-ribulose 5-phosphate from D-glucose 6-phosphate (oxidative stage): step 2/3.</text>
</comment>
<dbReference type="SUPFAM" id="SSF100950">
    <property type="entry name" value="NagB/RpiA/CoA transferase-like"/>
    <property type="match status" value="1"/>
</dbReference>
<evidence type="ECO:0000256" key="2">
    <source>
        <dbReference type="ARBA" id="ARBA00002681"/>
    </source>
</evidence>
<evidence type="ECO:0000256" key="3">
    <source>
        <dbReference type="ARBA" id="ARBA00004961"/>
    </source>
</evidence>
<evidence type="ECO:0000256" key="5">
    <source>
        <dbReference type="ARBA" id="ARBA00013198"/>
    </source>
</evidence>
<feature type="domain" description="Glucosamine/galactosamine-6-phosphate isomerase" evidence="8">
    <location>
        <begin position="8"/>
        <end position="219"/>
    </location>
</feature>
<dbReference type="Pfam" id="PF01182">
    <property type="entry name" value="Glucosamine_iso"/>
    <property type="match status" value="1"/>
</dbReference>